<feature type="domain" description="Flagellin D2" evidence="5">
    <location>
        <begin position="114"/>
        <end position="220"/>
    </location>
</feature>
<dbReference type="Gene3D" id="1.20.1330.10">
    <property type="entry name" value="f41 fragment of flagellin, N-terminal domain"/>
    <property type="match status" value="1"/>
</dbReference>
<dbReference type="InterPro" id="IPR022578">
    <property type="entry name" value="Flagellin_D2_dom"/>
</dbReference>
<feature type="domain" description="Flagellin D2" evidence="5">
    <location>
        <begin position="9"/>
        <end position="76"/>
    </location>
</feature>
<accession>A0A6J5ERK2</accession>
<feature type="domain" description="Flagellin C-terminal" evidence="4">
    <location>
        <begin position="234"/>
        <end position="319"/>
    </location>
</feature>
<dbReference type="InterPro" id="IPR046358">
    <property type="entry name" value="Flagellin_C"/>
</dbReference>
<evidence type="ECO:0000259" key="4">
    <source>
        <dbReference type="Pfam" id="PF00700"/>
    </source>
</evidence>
<proteinExistence type="inferred from homology"/>
<evidence type="ECO:0000313" key="7">
    <source>
        <dbReference type="Proteomes" id="UP000494363"/>
    </source>
</evidence>
<dbReference type="Gene3D" id="6.10.10.10">
    <property type="entry name" value="Flagellar export chaperone, C-terminal domain"/>
    <property type="match status" value="1"/>
</dbReference>
<dbReference type="EMBL" id="CADIKH010000040">
    <property type="protein sequence ID" value="CAB3769119.1"/>
    <property type="molecule type" value="Genomic_DNA"/>
</dbReference>
<dbReference type="Proteomes" id="UP000494363">
    <property type="component" value="Unassembled WGS sequence"/>
</dbReference>
<dbReference type="PANTHER" id="PTHR42792:SF2">
    <property type="entry name" value="FLAGELLIN"/>
    <property type="match status" value="1"/>
</dbReference>
<dbReference type="InterPro" id="IPR042187">
    <property type="entry name" value="Flagellin_C_sub2"/>
</dbReference>
<comment type="subcellular location">
    <subcellularLocation>
        <location evidence="1">Bacterial flagellum</location>
    </subcellularLocation>
</comment>
<evidence type="ECO:0000256" key="2">
    <source>
        <dbReference type="ARBA" id="ARBA00005709"/>
    </source>
</evidence>
<dbReference type="GO" id="GO:0005198">
    <property type="term" value="F:structural molecule activity"/>
    <property type="evidence" value="ECO:0007669"/>
    <property type="project" value="InterPro"/>
</dbReference>
<dbReference type="Pfam" id="PF00700">
    <property type="entry name" value="Flagellin_C"/>
    <property type="match status" value="1"/>
</dbReference>
<dbReference type="Pfam" id="PF12613">
    <property type="entry name" value="FliC_D2"/>
    <property type="match status" value="2"/>
</dbReference>
<gene>
    <name evidence="6" type="ORF">LMG29542_06033</name>
</gene>
<organism evidence="6 7">
    <name type="scientific">Paraburkholderia humisilvae</name>
    <dbReference type="NCBI Taxonomy" id="627669"/>
    <lineage>
        <taxon>Bacteria</taxon>
        <taxon>Pseudomonadati</taxon>
        <taxon>Pseudomonadota</taxon>
        <taxon>Betaproteobacteria</taxon>
        <taxon>Burkholderiales</taxon>
        <taxon>Burkholderiaceae</taxon>
        <taxon>Paraburkholderia</taxon>
    </lineage>
</organism>
<dbReference type="PANTHER" id="PTHR42792">
    <property type="entry name" value="FLAGELLIN"/>
    <property type="match status" value="1"/>
</dbReference>
<sequence length="321" mass="31521">MSAASLGTGFVQSGDTFGAITGLNLTANGAENTTGKAGAITQINIQSNGTGGFTFTDQNGNALSTAASAALFAVTVTNGVSKLSLNGATGNPLTPAGDLNSISTAVTAGRTTATTGQVFGVISGINIDGATGKDAAAGATNTITSVAVESDGKGGLKFVDQHGNQLSSAASAGLFSGGSTTPLAFVTVPTSAIGSASTAAQPNGTILASINTLNTPTSVSQIDISTTQGANNAIESIDNALATVANIQAALGAAQNRFTAISQSQQNESTNLASAQSQITDADFAQETANLSKAQVLQQAGISVLAQANSLPQAVIRLLPQ</sequence>
<keyword evidence="3" id="KW-0975">Bacterial flagellum</keyword>
<reference evidence="6 7" key="1">
    <citation type="submission" date="2020-04" db="EMBL/GenBank/DDBJ databases">
        <authorList>
            <person name="De Canck E."/>
        </authorList>
    </citation>
    <scope>NUCLEOTIDE SEQUENCE [LARGE SCALE GENOMIC DNA]</scope>
    <source>
        <strain evidence="6 7">LMG 29542</strain>
    </source>
</reference>
<name>A0A6J5ERK2_9BURK</name>
<evidence type="ECO:0000259" key="5">
    <source>
        <dbReference type="Pfam" id="PF12613"/>
    </source>
</evidence>
<dbReference type="InterPro" id="IPR001492">
    <property type="entry name" value="Flagellin"/>
</dbReference>
<protein>
    <submittedName>
        <fullName evidence="6">Uncharacterized protein</fullName>
    </submittedName>
</protein>
<dbReference type="AlphaFoldDB" id="A0A6J5ERK2"/>
<keyword evidence="7" id="KW-1185">Reference proteome</keyword>
<dbReference type="SUPFAM" id="SSF64518">
    <property type="entry name" value="Phase 1 flagellin"/>
    <property type="match status" value="1"/>
</dbReference>
<evidence type="ECO:0000256" key="1">
    <source>
        <dbReference type="ARBA" id="ARBA00004365"/>
    </source>
</evidence>
<evidence type="ECO:0000313" key="6">
    <source>
        <dbReference type="EMBL" id="CAB3769119.1"/>
    </source>
</evidence>
<comment type="similarity">
    <text evidence="2">Belongs to the bacterial flagellin family.</text>
</comment>
<evidence type="ECO:0000256" key="3">
    <source>
        <dbReference type="ARBA" id="ARBA00023143"/>
    </source>
</evidence>
<dbReference type="GO" id="GO:0009288">
    <property type="term" value="C:bacterial-type flagellum"/>
    <property type="evidence" value="ECO:0007669"/>
    <property type="project" value="UniProtKB-SubCell"/>
</dbReference>